<organism evidence="1 2">
    <name type="scientific">Dentiscutata erythropus</name>
    <dbReference type="NCBI Taxonomy" id="1348616"/>
    <lineage>
        <taxon>Eukaryota</taxon>
        <taxon>Fungi</taxon>
        <taxon>Fungi incertae sedis</taxon>
        <taxon>Mucoromycota</taxon>
        <taxon>Glomeromycotina</taxon>
        <taxon>Glomeromycetes</taxon>
        <taxon>Diversisporales</taxon>
        <taxon>Gigasporaceae</taxon>
        <taxon>Dentiscutata</taxon>
    </lineage>
</organism>
<proteinExistence type="predicted"/>
<comment type="caution">
    <text evidence="1">The sequence shown here is derived from an EMBL/GenBank/DDBJ whole genome shotgun (WGS) entry which is preliminary data.</text>
</comment>
<keyword evidence="2" id="KW-1185">Reference proteome</keyword>
<evidence type="ECO:0000313" key="1">
    <source>
        <dbReference type="EMBL" id="CAG8657954.1"/>
    </source>
</evidence>
<feature type="non-terminal residue" evidence="1">
    <location>
        <position position="1"/>
    </location>
</feature>
<dbReference type="Proteomes" id="UP000789405">
    <property type="component" value="Unassembled WGS sequence"/>
</dbReference>
<reference evidence="1" key="1">
    <citation type="submission" date="2021-06" db="EMBL/GenBank/DDBJ databases">
        <authorList>
            <person name="Kallberg Y."/>
            <person name="Tangrot J."/>
            <person name="Rosling A."/>
        </authorList>
    </citation>
    <scope>NUCLEOTIDE SEQUENCE</scope>
    <source>
        <strain evidence="1">MA453B</strain>
    </source>
</reference>
<dbReference type="AlphaFoldDB" id="A0A9N9H4J4"/>
<accession>A0A9N9H4J4</accession>
<gene>
    <name evidence="1" type="ORF">DERYTH_LOCUS10552</name>
</gene>
<name>A0A9N9H4J4_9GLOM</name>
<evidence type="ECO:0000313" key="2">
    <source>
        <dbReference type="Proteomes" id="UP000789405"/>
    </source>
</evidence>
<dbReference type="EMBL" id="CAJVPY010006182">
    <property type="protein sequence ID" value="CAG8657954.1"/>
    <property type="molecule type" value="Genomic_DNA"/>
</dbReference>
<protein>
    <submittedName>
        <fullName evidence="1">20792_t:CDS:1</fullName>
    </submittedName>
</protein>
<sequence length="63" mass="7369">ITAKGSNKWQTVDSSSEDYSSYELEISNILYDNNNLHNLKVLCLAKESLIWVLRSRQTKQLYF</sequence>